<proteinExistence type="predicted"/>
<dbReference type="OrthoDB" id="7064973at2"/>
<organism evidence="4 5">
    <name type="scientific">Ferriphaselus amnicola</name>
    <dbReference type="NCBI Taxonomy" id="1188319"/>
    <lineage>
        <taxon>Bacteria</taxon>
        <taxon>Pseudomonadati</taxon>
        <taxon>Pseudomonadota</taxon>
        <taxon>Betaproteobacteria</taxon>
        <taxon>Nitrosomonadales</taxon>
        <taxon>Gallionellaceae</taxon>
        <taxon>Ferriphaselus</taxon>
    </lineage>
</organism>
<evidence type="ECO:0000313" key="5">
    <source>
        <dbReference type="Proteomes" id="UP000033070"/>
    </source>
</evidence>
<feature type="signal peptide" evidence="2">
    <location>
        <begin position="1"/>
        <end position="22"/>
    </location>
</feature>
<feature type="chain" id="PRO_5017424468" description="DUF4124 domain-containing protein" evidence="2">
    <location>
        <begin position="23"/>
        <end position="205"/>
    </location>
</feature>
<dbReference type="Proteomes" id="UP000033070">
    <property type="component" value="Chromosome"/>
</dbReference>
<dbReference type="AlphaFoldDB" id="A0A2Z6GF83"/>
<dbReference type="InterPro" id="IPR025392">
    <property type="entry name" value="DUF4124"/>
</dbReference>
<accession>A0A2Z6GF83</accession>
<feature type="coiled-coil region" evidence="1">
    <location>
        <begin position="58"/>
        <end position="85"/>
    </location>
</feature>
<name>A0A2Z6GF83_9PROT</name>
<dbReference type="Pfam" id="PF13511">
    <property type="entry name" value="DUF4124"/>
    <property type="match status" value="1"/>
</dbReference>
<keyword evidence="5" id="KW-1185">Reference proteome</keyword>
<feature type="domain" description="DUF4124" evidence="3">
    <location>
        <begin position="12"/>
        <end position="53"/>
    </location>
</feature>
<feature type="coiled-coil region" evidence="1">
    <location>
        <begin position="115"/>
        <end position="142"/>
    </location>
</feature>
<sequence>MTNLRLLLVLTCCAAFSAGAEARSFKWVDEKGRTHYGETIPPEYANRSSVELDDKGRVIKSQEVLTAEERQAREAENAKKRSEDAAALDQRRHDRMLLKSYSSEAEIDAARDRSLKQAELSLSGAQERLKASRQKLHKTRTEREAYVDSGRPLLPESLQQELAADEKLVVQLEQELVHRQAEITAIKDRAEADKQRFRELTGKKQ</sequence>
<keyword evidence="2" id="KW-0732">Signal</keyword>
<protein>
    <recommendedName>
        <fullName evidence="3">DUF4124 domain-containing protein</fullName>
    </recommendedName>
</protein>
<evidence type="ECO:0000256" key="2">
    <source>
        <dbReference type="SAM" id="SignalP"/>
    </source>
</evidence>
<evidence type="ECO:0000259" key="3">
    <source>
        <dbReference type="Pfam" id="PF13511"/>
    </source>
</evidence>
<dbReference type="STRING" id="1188319.OYT1_02174"/>
<evidence type="ECO:0000313" key="4">
    <source>
        <dbReference type="EMBL" id="BBE52256.1"/>
    </source>
</evidence>
<dbReference type="EMBL" id="AP018738">
    <property type="protein sequence ID" value="BBE52256.1"/>
    <property type="molecule type" value="Genomic_DNA"/>
</dbReference>
<dbReference type="RefSeq" id="WP_062627281.1">
    <property type="nucleotide sequence ID" value="NZ_AP018738.1"/>
</dbReference>
<gene>
    <name evidence="4" type="ORF">OYT1_ch2750</name>
</gene>
<evidence type="ECO:0000256" key="1">
    <source>
        <dbReference type="SAM" id="Coils"/>
    </source>
</evidence>
<keyword evidence="1" id="KW-0175">Coiled coil</keyword>
<reference evidence="4 5" key="1">
    <citation type="submission" date="2018-06" db="EMBL/GenBank/DDBJ databases">
        <title>OYT1 Genome Sequencing.</title>
        <authorList>
            <person name="Kato S."/>
            <person name="Itoh T."/>
            <person name="Ohkuma M."/>
        </authorList>
    </citation>
    <scope>NUCLEOTIDE SEQUENCE [LARGE SCALE GENOMIC DNA]</scope>
    <source>
        <strain evidence="4 5">OYT1</strain>
    </source>
</reference>
<dbReference type="KEGG" id="fam:OYT1_ch2750"/>